<name>A0A2T4U9L9_9BACI</name>
<dbReference type="AlphaFoldDB" id="A0A2T4U9L9"/>
<comment type="subcellular location">
    <subcellularLocation>
        <location evidence="1">Cell membrane</location>
        <topology evidence="1">Multi-pass membrane protein</topology>
    </subcellularLocation>
</comment>
<dbReference type="OrthoDB" id="9788907at2"/>
<reference evidence="8 9" key="1">
    <citation type="submission" date="2018-03" db="EMBL/GenBank/DDBJ databases">
        <title>Alkalicoccus saliphilus sp. nov., isolated from a mineral pool.</title>
        <authorList>
            <person name="Zhao B."/>
        </authorList>
    </citation>
    <scope>NUCLEOTIDE SEQUENCE [LARGE SCALE GENOMIC DNA]</scope>
    <source>
        <strain evidence="8 9">6AG</strain>
    </source>
</reference>
<evidence type="ECO:0000256" key="4">
    <source>
        <dbReference type="ARBA" id="ARBA00022692"/>
    </source>
</evidence>
<dbReference type="PANTHER" id="PTHR33567:SF3">
    <property type="entry name" value="CHROMATE ION TRANSPORTER (EUROFUNG)"/>
    <property type="match status" value="1"/>
</dbReference>
<keyword evidence="9" id="KW-1185">Reference proteome</keyword>
<feature type="transmembrane region" description="Helical" evidence="7">
    <location>
        <begin position="106"/>
        <end position="128"/>
    </location>
</feature>
<evidence type="ECO:0000313" key="8">
    <source>
        <dbReference type="EMBL" id="PTL40091.1"/>
    </source>
</evidence>
<dbReference type="EMBL" id="PZJJ01000002">
    <property type="protein sequence ID" value="PTL40091.1"/>
    <property type="molecule type" value="Genomic_DNA"/>
</dbReference>
<feature type="transmembrane region" description="Helical" evidence="7">
    <location>
        <begin position="264"/>
        <end position="284"/>
    </location>
</feature>
<evidence type="ECO:0000256" key="1">
    <source>
        <dbReference type="ARBA" id="ARBA00004651"/>
    </source>
</evidence>
<dbReference type="Proteomes" id="UP000240509">
    <property type="component" value="Unassembled WGS sequence"/>
</dbReference>
<feature type="transmembrane region" description="Helical" evidence="7">
    <location>
        <begin position="372"/>
        <end position="388"/>
    </location>
</feature>
<feature type="transmembrane region" description="Helical" evidence="7">
    <location>
        <begin position="140"/>
        <end position="173"/>
    </location>
</feature>
<sequence>MIKKWLEIFIVSLRLGLTSFGGPVAHLGYFREEYVERRKWLTEKQYADLVGLCQFLPGPASSQVGIGIGMSRGGTVGGIISFIGFTIPSVLILMAAAVGFQQQGLIELGIIDGLKITAVAIVAHALLGMGRNLAPDNQRASIAVLAFILVLLIPAVWIQVAVIAASGLIGWWLYRQEKLPSAESLPVKLSMKFSAVCLTAFFGLLALLPVLKAAFDSLHLQLADSFYRAGALVFGGGHVVLPLLEREVVPAGLISESEFLAGYGAAQAVPGPLFTFASYLGMVIDGTAGAVTATIAIFLPAFLLLLGVLPIWLLIQQKPGMRAAAAGINAGVVGILAAALYQPVFTSAVTSPADLAFAALLFMMLVYWKRPAWLAVIIGIVGGIIFYGG</sequence>
<dbReference type="InterPro" id="IPR014047">
    <property type="entry name" value="Chr_Tranpt_l_chain"/>
</dbReference>
<feature type="transmembrane region" description="Helical" evidence="7">
    <location>
        <begin position="291"/>
        <end position="315"/>
    </location>
</feature>
<protein>
    <submittedName>
        <fullName evidence="8">ChrA protein</fullName>
    </submittedName>
</protein>
<evidence type="ECO:0000256" key="2">
    <source>
        <dbReference type="ARBA" id="ARBA00005262"/>
    </source>
</evidence>
<accession>A0A2T4U9L9</accession>
<keyword evidence="5 7" id="KW-1133">Transmembrane helix</keyword>
<dbReference type="RefSeq" id="WP_107583268.1">
    <property type="nucleotide sequence ID" value="NZ_PZJJ01000002.1"/>
</dbReference>
<comment type="caution">
    <text evidence="8">The sequence shown here is derived from an EMBL/GenBank/DDBJ whole genome shotgun (WGS) entry which is preliminary data.</text>
</comment>
<feature type="transmembrane region" description="Helical" evidence="7">
    <location>
        <begin position="79"/>
        <end position="100"/>
    </location>
</feature>
<evidence type="ECO:0000256" key="5">
    <source>
        <dbReference type="ARBA" id="ARBA00022989"/>
    </source>
</evidence>
<dbReference type="NCBIfam" id="TIGR00937">
    <property type="entry name" value="2A51"/>
    <property type="match status" value="1"/>
</dbReference>
<keyword evidence="6 7" id="KW-0472">Membrane</keyword>
<dbReference type="InterPro" id="IPR003370">
    <property type="entry name" value="Chromate_transpt"/>
</dbReference>
<keyword evidence="3" id="KW-1003">Cell membrane</keyword>
<evidence type="ECO:0000256" key="7">
    <source>
        <dbReference type="SAM" id="Phobius"/>
    </source>
</evidence>
<dbReference type="PANTHER" id="PTHR33567">
    <property type="entry name" value="CHROMATE ION TRANSPORTER (EUROFUNG)"/>
    <property type="match status" value="1"/>
</dbReference>
<gene>
    <name evidence="8" type="ORF">C6Y45_01555</name>
</gene>
<organism evidence="8 9">
    <name type="scientific">Alkalicoccus saliphilus</name>
    <dbReference type="NCBI Taxonomy" id="200989"/>
    <lineage>
        <taxon>Bacteria</taxon>
        <taxon>Bacillati</taxon>
        <taxon>Bacillota</taxon>
        <taxon>Bacilli</taxon>
        <taxon>Bacillales</taxon>
        <taxon>Bacillaceae</taxon>
        <taxon>Alkalicoccus</taxon>
    </lineage>
</organism>
<evidence type="ECO:0000256" key="3">
    <source>
        <dbReference type="ARBA" id="ARBA00022475"/>
    </source>
</evidence>
<feature type="transmembrane region" description="Helical" evidence="7">
    <location>
        <begin position="321"/>
        <end position="341"/>
    </location>
</feature>
<proteinExistence type="inferred from homology"/>
<keyword evidence="4 7" id="KW-0812">Transmembrane</keyword>
<evidence type="ECO:0000256" key="6">
    <source>
        <dbReference type="ARBA" id="ARBA00023136"/>
    </source>
</evidence>
<dbReference type="PIRSF" id="PIRSF004810">
    <property type="entry name" value="ChrA"/>
    <property type="match status" value="1"/>
</dbReference>
<dbReference type="GO" id="GO:0015109">
    <property type="term" value="F:chromate transmembrane transporter activity"/>
    <property type="evidence" value="ECO:0007669"/>
    <property type="project" value="InterPro"/>
</dbReference>
<comment type="similarity">
    <text evidence="2">Belongs to the chromate ion transporter (CHR) (TC 2.A.51) family.</text>
</comment>
<dbReference type="GO" id="GO:0005886">
    <property type="term" value="C:plasma membrane"/>
    <property type="evidence" value="ECO:0007669"/>
    <property type="project" value="UniProtKB-SubCell"/>
</dbReference>
<evidence type="ECO:0000313" key="9">
    <source>
        <dbReference type="Proteomes" id="UP000240509"/>
    </source>
</evidence>
<feature type="transmembrane region" description="Helical" evidence="7">
    <location>
        <begin position="193"/>
        <end position="214"/>
    </location>
</feature>
<dbReference type="Pfam" id="PF02417">
    <property type="entry name" value="Chromate_transp"/>
    <property type="match status" value="2"/>
</dbReference>